<dbReference type="FunFam" id="3.30.230.70:FF:000001">
    <property type="entry name" value="Polyribonucleotide nucleotidyltransferase"/>
    <property type="match status" value="1"/>
</dbReference>
<dbReference type="InterPro" id="IPR001247">
    <property type="entry name" value="ExoRNase_PH_dom1"/>
</dbReference>
<evidence type="ECO:0000256" key="7">
    <source>
        <dbReference type="HAMAP-Rule" id="MF_01595"/>
    </source>
</evidence>
<dbReference type="GO" id="GO:0004654">
    <property type="term" value="F:polyribonucleotide nucleotidyltransferase activity"/>
    <property type="evidence" value="ECO:0007669"/>
    <property type="project" value="UniProtKB-UniRule"/>
</dbReference>
<gene>
    <name evidence="7" type="primary">pnp</name>
    <name evidence="9" type="ORF">J3R75_001872</name>
</gene>
<dbReference type="InterPro" id="IPR015847">
    <property type="entry name" value="ExoRNase_PH_dom2"/>
</dbReference>
<dbReference type="FunFam" id="2.40.50.140:FF:000189">
    <property type="entry name" value="Polyribonucleotide nucleotidyltransferase, putative"/>
    <property type="match status" value="1"/>
</dbReference>
<dbReference type="PANTHER" id="PTHR11252">
    <property type="entry name" value="POLYRIBONUCLEOTIDE NUCLEOTIDYLTRANSFERASE"/>
    <property type="match status" value="1"/>
</dbReference>
<dbReference type="SUPFAM" id="SSF50249">
    <property type="entry name" value="Nucleic acid-binding proteins"/>
    <property type="match status" value="1"/>
</dbReference>
<dbReference type="SUPFAM" id="SSF54791">
    <property type="entry name" value="Eukaryotic type KH-domain (KH-domain type I)"/>
    <property type="match status" value="1"/>
</dbReference>
<keyword evidence="10" id="KW-1185">Reference proteome</keyword>
<name>A0AAE4ANS8_9BACT</name>
<evidence type="ECO:0000256" key="4">
    <source>
        <dbReference type="ARBA" id="ARBA00022695"/>
    </source>
</evidence>
<evidence type="ECO:0000256" key="5">
    <source>
        <dbReference type="ARBA" id="ARBA00022842"/>
    </source>
</evidence>
<dbReference type="FunFam" id="3.30.1370.10:FF:000001">
    <property type="entry name" value="Polyribonucleotide nucleotidyltransferase"/>
    <property type="match status" value="1"/>
</dbReference>
<dbReference type="RefSeq" id="WP_307261220.1">
    <property type="nucleotide sequence ID" value="NZ_JAUSVL010000001.1"/>
</dbReference>
<comment type="subcellular location">
    <subcellularLocation>
        <location evidence="7">Cytoplasm</location>
    </subcellularLocation>
</comment>
<evidence type="ECO:0000259" key="8">
    <source>
        <dbReference type="PROSITE" id="PS50126"/>
    </source>
</evidence>
<sequence length="696" mass="74261">MSIERVSIDLGSGKQLEIETGKMALLCNGSVTVRQGDTMVLITATMAKPRPGIDFFPLQVEYRERFAAVGKMPGGFFKREGRPTEKEILTARMTDRPLRPLFPEGFINEVQIVSTLLSADGENEADVLSILGASVALMVSDIPFNGPVGALRVGRVNGQFIANPTNAEIEASDIDLVYAGIAGKAIMIEGRASEISEEDLRDAMLFADGIVCKQIEAQKDLAARVNKAKAAFTPNLPNAAALAAAEAFCGDRLAAACSAPSKLERQAQQDALKAELTAELTAKFTAADGSTPDVGLIWEVLLEKAIRGLVLDKGIRQDGRKLDELREISCEVGVLPRVHGSALFKRGDTQALVIATLASSGDAQEYDVITGGPSEKNFILHYNFPNFCTGEVGRYGSTGRREIGHGALAERSVVGAMPKDYPYTVRVTSEILGSNGSSSMATVCGSSLALMDAGVPISDAVVGISIGLVTGTDKREFLTDILGSEDHYGDMDFKVSATSKGITGFQLDLKIAGLDIPGMYDAMQRNKVAREQIRAVMAACLPAPRAQLSPYAPQMAVLKINPEKIGALIGPGGKNIRGICDSTGAKIDVTDDGTVKIFATSGPAMEKARYMVEGSTGEVEIGKIYKGIVKTIKDFGAFVEIMPGQEGMVHISELADYRVKTVDEICKVGEEISVKVIDIDDRGRVRLSRKAALAEM</sequence>
<dbReference type="SMART" id="SM00322">
    <property type="entry name" value="KH"/>
    <property type="match status" value="1"/>
</dbReference>
<dbReference type="InterPro" id="IPR012340">
    <property type="entry name" value="NA-bd_OB-fold"/>
</dbReference>
<feature type="domain" description="S1 motif" evidence="8">
    <location>
        <begin position="622"/>
        <end position="690"/>
    </location>
</feature>
<dbReference type="Gene3D" id="3.30.1370.10">
    <property type="entry name" value="K Homology domain, type 1"/>
    <property type="match status" value="1"/>
</dbReference>
<dbReference type="InterPro" id="IPR036345">
    <property type="entry name" value="ExoRNase_PH_dom2_sf"/>
</dbReference>
<dbReference type="Pfam" id="PF00013">
    <property type="entry name" value="KH_1"/>
    <property type="match status" value="1"/>
</dbReference>
<dbReference type="GO" id="GO:0005829">
    <property type="term" value="C:cytosol"/>
    <property type="evidence" value="ECO:0007669"/>
    <property type="project" value="TreeGrafter"/>
</dbReference>
<feature type="binding site" evidence="7">
    <location>
        <position position="486"/>
    </location>
    <ligand>
        <name>Mg(2+)</name>
        <dbReference type="ChEBI" id="CHEBI:18420"/>
    </ligand>
</feature>
<comment type="catalytic activity">
    <reaction evidence="7">
        <text>RNA(n+1) + phosphate = RNA(n) + a ribonucleoside 5'-diphosphate</text>
        <dbReference type="Rhea" id="RHEA:22096"/>
        <dbReference type="Rhea" id="RHEA-COMP:14527"/>
        <dbReference type="Rhea" id="RHEA-COMP:17342"/>
        <dbReference type="ChEBI" id="CHEBI:43474"/>
        <dbReference type="ChEBI" id="CHEBI:57930"/>
        <dbReference type="ChEBI" id="CHEBI:140395"/>
        <dbReference type="EC" id="2.7.7.8"/>
    </reaction>
</comment>
<comment type="cofactor">
    <cofactor evidence="7">
        <name>Mg(2+)</name>
        <dbReference type="ChEBI" id="CHEBI:18420"/>
    </cofactor>
</comment>
<dbReference type="InterPro" id="IPR036612">
    <property type="entry name" value="KH_dom_type_1_sf"/>
</dbReference>
<dbReference type="PROSITE" id="PS50126">
    <property type="entry name" value="S1"/>
    <property type="match status" value="1"/>
</dbReference>
<dbReference type="CDD" id="cd04472">
    <property type="entry name" value="S1_PNPase"/>
    <property type="match status" value="1"/>
</dbReference>
<protein>
    <recommendedName>
        <fullName evidence="7">Polyribonucleotide nucleotidyltransferase</fullName>
        <ecNumber evidence="7">2.7.7.8</ecNumber>
    </recommendedName>
    <alternativeName>
        <fullName evidence="7">Polynucleotide phosphorylase</fullName>
        <shortName evidence="7">PNPase</shortName>
    </alternativeName>
</protein>
<dbReference type="AlphaFoldDB" id="A0AAE4ANS8"/>
<dbReference type="InterPro" id="IPR027408">
    <property type="entry name" value="PNPase/RNase_PH_dom_sf"/>
</dbReference>
<dbReference type="Pfam" id="PF03726">
    <property type="entry name" value="PNPase"/>
    <property type="match status" value="1"/>
</dbReference>
<comment type="similarity">
    <text evidence="1 7">Belongs to the polyribonucleotide nucleotidyltransferase family.</text>
</comment>
<dbReference type="Pfam" id="PF01138">
    <property type="entry name" value="RNase_PH"/>
    <property type="match status" value="2"/>
</dbReference>
<accession>A0AAE4ANS8</accession>
<reference evidence="9" key="1">
    <citation type="submission" date="2023-07" db="EMBL/GenBank/DDBJ databases">
        <title>Genomic Encyclopedia of Type Strains, Phase IV (KMG-IV): sequencing the most valuable type-strain genomes for metagenomic binning, comparative biology and taxonomic classification.</title>
        <authorList>
            <person name="Goeker M."/>
        </authorList>
    </citation>
    <scope>NUCLEOTIDE SEQUENCE</scope>
    <source>
        <strain evidence="9">DSM 24202</strain>
    </source>
</reference>
<dbReference type="NCBIfam" id="TIGR03591">
    <property type="entry name" value="polynuc_phos"/>
    <property type="match status" value="1"/>
</dbReference>
<dbReference type="CDD" id="cd11364">
    <property type="entry name" value="RNase_PH_PNPase_2"/>
    <property type="match status" value="1"/>
</dbReference>
<dbReference type="GO" id="GO:0003723">
    <property type="term" value="F:RNA binding"/>
    <property type="evidence" value="ECO:0007669"/>
    <property type="project" value="UniProtKB-UniRule"/>
</dbReference>
<dbReference type="HAMAP" id="MF_01595">
    <property type="entry name" value="PNPase"/>
    <property type="match status" value="1"/>
</dbReference>
<dbReference type="InterPro" id="IPR015848">
    <property type="entry name" value="PNPase_PH_RNA-bd_bac/org-type"/>
</dbReference>
<dbReference type="PIRSF" id="PIRSF005499">
    <property type="entry name" value="PNPase"/>
    <property type="match status" value="1"/>
</dbReference>
<proteinExistence type="inferred from homology"/>
<organism evidence="9 10">
    <name type="scientific">Oligosphaera ethanolica</name>
    <dbReference type="NCBI Taxonomy" id="760260"/>
    <lineage>
        <taxon>Bacteria</taxon>
        <taxon>Pseudomonadati</taxon>
        <taxon>Lentisphaerota</taxon>
        <taxon>Oligosphaeria</taxon>
        <taxon>Oligosphaerales</taxon>
        <taxon>Oligosphaeraceae</taxon>
        <taxon>Oligosphaera</taxon>
    </lineage>
</organism>
<dbReference type="InterPro" id="IPR004087">
    <property type="entry name" value="KH_dom"/>
</dbReference>
<dbReference type="GO" id="GO:0006402">
    <property type="term" value="P:mRNA catabolic process"/>
    <property type="evidence" value="ECO:0007669"/>
    <property type="project" value="UniProtKB-UniRule"/>
</dbReference>
<dbReference type="InterPro" id="IPR020568">
    <property type="entry name" value="Ribosomal_Su5_D2-typ_SF"/>
</dbReference>
<keyword evidence="6 7" id="KW-0694">RNA-binding</keyword>
<evidence type="ECO:0000256" key="3">
    <source>
        <dbReference type="ARBA" id="ARBA00022679"/>
    </source>
</evidence>
<dbReference type="EMBL" id="JAUSVL010000001">
    <property type="protein sequence ID" value="MDQ0289765.1"/>
    <property type="molecule type" value="Genomic_DNA"/>
</dbReference>
<keyword evidence="7" id="KW-0479">Metal-binding</keyword>
<dbReference type="EC" id="2.7.7.8" evidence="7"/>
<dbReference type="SUPFAM" id="SSF55666">
    <property type="entry name" value="Ribonuclease PH domain 2-like"/>
    <property type="match status" value="2"/>
</dbReference>
<dbReference type="InterPro" id="IPR012162">
    <property type="entry name" value="PNPase"/>
</dbReference>
<dbReference type="PROSITE" id="PS50084">
    <property type="entry name" value="KH_TYPE_1"/>
    <property type="match status" value="1"/>
</dbReference>
<evidence type="ECO:0000256" key="6">
    <source>
        <dbReference type="ARBA" id="ARBA00022884"/>
    </source>
</evidence>
<keyword evidence="4 7" id="KW-0548">Nucleotidyltransferase</keyword>
<keyword evidence="3 7" id="KW-0808">Transferase</keyword>
<dbReference type="GO" id="GO:0000287">
    <property type="term" value="F:magnesium ion binding"/>
    <property type="evidence" value="ECO:0007669"/>
    <property type="project" value="UniProtKB-UniRule"/>
</dbReference>
<evidence type="ECO:0000256" key="2">
    <source>
        <dbReference type="ARBA" id="ARBA00022490"/>
    </source>
</evidence>
<dbReference type="Gene3D" id="3.30.230.70">
    <property type="entry name" value="GHMP Kinase, N-terminal domain"/>
    <property type="match status" value="2"/>
</dbReference>
<dbReference type="CDD" id="cd11363">
    <property type="entry name" value="RNase_PH_PNPase_1"/>
    <property type="match status" value="1"/>
</dbReference>
<keyword evidence="5 7" id="KW-0460">Magnesium</keyword>
<dbReference type="InterPro" id="IPR003029">
    <property type="entry name" value="S1_domain"/>
</dbReference>
<keyword evidence="2 7" id="KW-0963">Cytoplasm</keyword>
<dbReference type="GO" id="GO:0006396">
    <property type="term" value="P:RNA processing"/>
    <property type="evidence" value="ECO:0007669"/>
    <property type="project" value="InterPro"/>
</dbReference>
<dbReference type="SMART" id="SM00316">
    <property type="entry name" value="S1"/>
    <property type="match status" value="1"/>
</dbReference>
<evidence type="ECO:0000256" key="1">
    <source>
        <dbReference type="ARBA" id="ARBA00007404"/>
    </source>
</evidence>
<dbReference type="Pfam" id="PF00575">
    <property type="entry name" value="S1"/>
    <property type="match status" value="1"/>
</dbReference>
<dbReference type="GO" id="GO:0000175">
    <property type="term" value="F:3'-5'-RNA exonuclease activity"/>
    <property type="evidence" value="ECO:0007669"/>
    <property type="project" value="TreeGrafter"/>
</dbReference>
<dbReference type="Gene3D" id="2.40.50.140">
    <property type="entry name" value="Nucleic acid-binding proteins"/>
    <property type="match status" value="1"/>
</dbReference>
<feature type="binding site" evidence="7">
    <location>
        <position position="492"/>
    </location>
    <ligand>
        <name>Mg(2+)</name>
        <dbReference type="ChEBI" id="CHEBI:18420"/>
    </ligand>
</feature>
<dbReference type="PANTHER" id="PTHR11252:SF0">
    <property type="entry name" value="POLYRIBONUCLEOTIDE NUCLEOTIDYLTRANSFERASE 1, MITOCHONDRIAL"/>
    <property type="match status" value="1"/>
</dbReference>
<dbReference type="InterPro" id="IPR036456">
    <property type="entry name" value="PNPase_PH_RNA-bd_sf"/>
</dbReference>
<comment type="caution">
    <text evidence="9">The sequence shown here is derived from an EMBL/GenBank/DDBJ whole genome shotgun (WGS) entry which is preliminary data.</text>
</comment>
<dbReference type="Proteomes" id="UP001238163">
    <property type="component" value="Unassembled WGS sequence"/>
</dbReference>
<dbReference type="Pfam" id="PF03725">
    <property type="entry name" value="RNase_PH_C"/>
    <property type="match status" value="1"/>
</dbReference>
<dbReference type="SUPFAM" id="SSF46915">
    <property type="entry name" value="Polynucleotide phosphorylase/guanosine pentaphosphate synthase (PNPase/GPSI), domain 3"/>
    <property type="match status" value="1"/>
</dbReference>
<evidence type="ECO:0000313" key="9">
    <source>
        <dbReference type="EMBL" id="MDQ0289765.1"/>
    </source>
</evidence>
<dbReference type="CDD" id="cd02393">
    <property type="entry name" value="KH-I_PNPase"/>
    <property type="match status" value="1"/>
</dbReference>
<dbReference type="NCBIfam" id="NF008805">
    <property type="entry name" value="PRK11824.1"/>
    <property type="match status" value="1"/>
</dbReference>
<dbReference type="InterPro" id="IPR004088">
    <property type="entry name" value="KH_dom_type_1"/>
</dbReference>
<comment type="function">
    <text evidence="7">Involved in mRNA degradation. Catalyzes the phosphorolysis of single-stranded polyribonucleotides processively in the 3'- to 5'-direction.</text>
</comment>
<evidence type="ECO:0000313" key="10">
    <source>
        <dbReference type="Proteomes" id="UP001238163"/>
    </source>
</evidence>
<dbReference type="SUPFAM" id="SSF54211">
    <property type="entry name" value="Ribosomal protein S5 domain 2-like"/>
    <property type="match status" value="2"/>
</dbReference>